<feature type="compositionally biased region" description="Pro residues" evidence="1">
    <location>
        <begin position="110"/>
        <end position="122"/>
    </location>
</feature>
<reference evidence="3" key="1">
    <citation type="submission" date="2014-03" db="EMBL/GenBank/DDBJ databases">
        <title>The Genome Sequence of Puccinia striiformis f. sp. tritici PST-78.</title>
        <authorList>
            <consortium name="The Broad Institute Genome Sequencing Platform"/>
            <person name="Cuomo C."/>
            <person name="Hulbert S."/>
            <person name="Chen X."/>
            <person name="Walker B."/>
            <person name="Young S.K."/>
            <person name="Zeng Q."/>
            <person name="Gargeya S."/>
            <person name="Fitzgerald M."/>
            <person name="Haas B."/>
            <person name="Abouelleil A."/>
            <person name="Alvarado L."/>
            <person name="Arachchi H.M."/>
            <person name="Berlin A.M."/>
            <person name="Chapman S.B."/>
            <person name="Goldberg J."/>
            <person name="Griggs A."/>
            <person name="Gujja S."/>
            <person name="Hansen M."/>
            <person name="Howarth C."/>
            <person name="Imamovic A."/>
            <person name="Larimer J."/>
            <person name="McCowan C."/>
            <person name="Montmayeur A."/>
            <person name="Murphy C."/>
            <person name="Neiman D."/>
            <person name="Pearson M."/>
            <person name="Priest M."/>
            <person name="Roberts A."/>
            <person name="Saif S."/>
            <person name="Shea T."/>
            <person name="Sisk P."/>
            <person name="Sykes S."/>
            <person name="Wortman J."/>
            <person name="Nusbaum C."/>
            <person name="Birren B."/>
        </authorList>
    </citation>
    <scope>NUCLEOTIDE SEQUENCE [LARGE SCALE GENOMIC DNA]</scope>
    <source>
        <strain evidence="3">race PST-78</strain>
    </source>
</reference>
<comment type="caution">
    <text evidence="2">The sequence shown here is derived from an EMBL/GenBank/DDBJ whole genome shotgun (WGS) entry which is preliminary data.</text>
</comment>
<protein>
    <submittedName>
        <fullName evidence="2">Uncharacterized protein</fullName>
    </submittedName>
</protein>
<gene>
    <name evidence="2" type="ORF">PSTG_19185</name>
</gene>
<proteinExistence type="predicted"/>
<accession>A0A0L0UKF9</accession>
<feature type="region of interest" description="Disordered" evidence="1">
    <location>
        <begin position="103"/>
        <end position="131"/>
    </location>
</feature>
<feature type="non-terminal residue" evidence="2">
    <location>
        <position position="165"/>
    </location>
</feature>
<dbReference type="EMBL" id="AJIL01005421">
    <property type="protein sequence ID" value="KNE87430.1"/>
    <property type="molecule type" value="Genomic_DNA"/>
</dbReference>
<evidence type="ECO:0000313" key="3">
    <source>
        <dbReference type="Proteomes" id="UP000054564"/>
    </source>
</evidence>
<evidence type="ECO:0000313" key="2">
    <source>
        <dbReference type="EMBL" id="KNE87430.1"/>
    </source>
</evidence>
<evidence type="ECO:0000256" key="1">
    <source>
        <dbReference type="SAM" id="MobiDB-lite"/>
    </source>
</evidence>
<dbReference type="OrthoDB" id="2507693at2759"/>
<dbReference type="AlphaFoldDB" id="A0A0L0UKF9"/>
<organism evidence="2 3">
    <name type="scientific">Puccinia striiformis f. sp. tritici PST-78</name>
    <dbReference type="NCBI Taxonomy" id="1165861"/>
    <lineage>
        <taxon>Eukaryota</taxon>
        <taxon>Fungi</taxon>
        <taxon>Dikarya</taxon>
        <taxon>Basidiomycota</taxon>
        <taxon>Pucciniomycotina</taxon>
        <taxon>Pucciniomycetes</taxon>
        <taxon>Pucciniales</taxon>
        <taxon>Pucciniaceae</taxon>
        <taxon>Puccinia</taxon>
    </lineage>
</organism>
<dbReference type="Proteomes" id="UP000054564">
    <property type="component" value="Unassembled WGS sequence"/>
</dbReference>
<sequence length="165" mass="18339">MDIIVDRPGLDSLIAVLNGQWEMFVKARNSRDISMMRFSLNAAAGTQAMMQNLVGREETIRLSLNWNAREELAMMHAPTRPPDVTPNQVLPSAHHVAGSIPVLNHTNTGIPPPPPPPPPPPAGYGTNQSTIPQQASWNYPVQHAPYPTQMDYGYEHQRHYPRPGH</sequence>
<keyword evidence="3" id="KW-1185">Reference proteome</keyword>
<name>A0A0L0UKF9_9BASI</name>